<keyword evidence="2" id="KW-0812">Transmembrane</keyword>
<dbReference type="CDD" id="cd02947">
    <property type="entry name" value="TRX_family"/>
    <property type="match status" value="1"/>
</dbReference>
<keyword evidence="2" id="KW-1133">Transmembrane helix</keyword>
<evidence type="ECO:0000259" key="3">
    <source>
        <dbReference type="PROSITE" id="PS51352"/>
    </source>
</evidence>
<organism evidence="4 5">
    <name type="scientific">bacterium (Candidatus Gribaldobacteria) CG10_big_fil_rev_8_21_14_0_10_41_12</name>
    <dbReference type="NCBI Taxonomy" id="2014277"/>
    <lineage>
        <taxon>Bacteria</taxon>
        <taxon>Candidatus Gribaldobacteria</taxon>
    </lineage>
</organism>
<accession>A0A2H0UZE3</accession>
<dbReference type="InterPro" id="IPR036249">
    <property type="entry name" value="Thioredoxin-like_sf"/>
</dbReference>
<evidence type="ECO:0000313" key="4">
    <source>
        <dbReference type="EMBL" id="PIR91569.1"/>
    </source>
</evidence>
<evidence type="ECO:0000256" key="1">
    <source>
        <dbReference type="SAM" id="MobiDB-lite"/>
    </source>
</evidence>
<dbReference type="Gene3D" id="3.40.30.10">
    <property type="entry name" value="Glutaredoxin"/>
    <property type="match status" value="1"/>
</dbReference>
<comment type="caution">
    <text evidence="4">The sequence shown here is derived from an EMBL/GenBank/DDBJ whole genome shotgun (WGS) entry which is preliminary data.</text>
</comment>
<dbReference type="Proteomes" id="UP000228906">
    <property type="component" value="Unassembled WGS sequence"/>
</dbReference>
<dbReference type="SUPFAM" id="SSF52833">
    <property type="entry name" value="Thioredoxin-like"/>
    <property type="match status" value="1"/>
</dbReference>
<evidence type="ECO:0000313" key="5">
    <source>
        <dbReference type="Proteomes" id="UP000228906"/>
    </source>
</evidence>
<dbReference type="Pfam" id="PF00085">
    <property type="entry name" value="Thioredoxin"/>
    <property type="match status" value="1"/>
</dbReference>
<gene>
    <name evidence="4" type="ORF">COU03_01670</name>
</gene>
<sequence>MSNFFNLEKTQNLIIGVLLVAVVVLAYLQFAPNSVIPGQMSQKAAVDNAMAFINGTVLKTSPDKAELSGEPVKEAGLYKFIVKVSTQEVPLYVSQDGNLLFMQPPANIKEENTKAQAAANATSTPGATAPPTGETTVGDFVATADEVCLENGKPTVYFFGSESCPHCKWEKPIIEKIAQTFSGLISFHENVDNNKDMDVFGKYSQGGIPTLVLGCKYFREGSGEQAGEAQESKDLTALLCKLTNGQPTNVCSGVADLINQIK</sequence>
<feature type="region of interest" description="Disordered" evidence="1">
    <location>
        <begin position="111"/>
        <end position="135"/>
    </location>
</feature>
<dbReference type="PROSITE" id="PS51352">
    <property type="entry name" value="THIOREDOXIN_2"/>
    <property type="match status" value="1"/>
</dbReference>
<feature type="compositionally biased region" description="Low complexity" evidence="1">
    <location>
        <begin position="114"/>
        <end position="135"/>
    </location>
</feature>
<keyword evidence="2" id="KW-0472">Membrane</keyword>
<protein>
    <recommendedName>
        <fullName evidence="3">Thioredoxin domain-containing protein</fullName>
    </recommendedName>
</protein>
<proteinExistence type="predicted"/>
<feature type="domain" description="Thioredoxin" evidence="3">
    <location>
        <begin position="118"/>
        <end position="244"/>
    </location>
</feature>
<dbReference type="AlphaFoldDB" id="A0A2H0UZE3"/>
<feature type="transmembrane region" description="Helical" evidence="2">
    <location>
        <begin position="12"/>
        <end position="30"/>
    </location>
</feature>
<dbReference type="EMBL" id="PFAV01000029">
    <property type="protein sequence ID" value="PIR91569.1"/>
    <property type="molecule type" value="Genomic_DNA"/>
</dbReference>
<evidence type="ECO:0000256" key="2">
    <source>
        <dbReference type="SAM" id="Phobius"/>
    </source>
</evidence>
<dbReference type="InterPro" id="IPR013766">
    <property type="entry name" value="Thioredoxin_domain"/>
</dbReference>
<reference evidence="5" key="1">
    <citation type="submission" date="2017-09" db="EMBL/GenBank/DDBJ databases">
        <title>Depth-based differentiation of microbial function through sediment-hosted aquifers and enrichment of novel symbionts in the deep terrestrial subsurface.</title>
        <authorList>
            <person name="Probst A.J."/>
            <person name="Ladd B."/>
            <person name="Jarett J.K."/>
            <person name="Geller-Mcgrath D.E."/>
            <person name="Sieber C.M.K."/>
            <person name="Emerson J.B."/>
            <person name="Anantharaman K."/>
            <person name="Thomas B.C."/>
            <person name="Malmstrom R."/>
            <person name="Stieglmeier M."/>
            <person name="Klingl A."/>
            <person name="Woyke T."/>
            <person name="Ryan C.M."/>
            <person name="Banfield J.F."/>
        </authorList>
    </citation>
    <scope>NUCLEOTIDE SEQUENCE [LARGE SCALE GENOMIC DNA]</scope>
</reference>
<name>A0A2H0UZE3_9BACT</name>